<name>A0A9W6X4R1_9STRA</name>
<evidence type="ECO:0000313" key="3">
    <source>
        <dbReference type="Proteomes" id="UP001165121"/>
    </source>
</evidence>
<dbReference type="Proteomes" id="UP001165121">
    <property type="component" value="Unassembled WGS sequence"/>
</dbReference>
<organism evidence="2 3">
    <name type="scientific">Phytophthora fragariaefolia</name>
    <dbReference type="NCBI Taxonomy" id="1490495"/>
    <lineage>
        <taxon>Eukaryota</taxon>
        <taxon>Sar</taxon>
        <taxon>Stramenopiles</taxon>
        <taxon>Oomycota</taxon>
        <taxon>Peronosporomycetes</taxon>
        <taxon>Peronosporales</taxon>
        <taxon>Peronosporaceae</taxon>
        <taxon>Phytophthora</taxon>
    </lineage>
</organism>
<protein>
    <submittedName>
        <fullName evidence="2">Unnamed protein product</fullName>
    </submittedName>
</protein>
<feature type="compositionally biased region" description="Basic and acidic residues" evidence="1">
    <location>
        <begin position="13"/>
        <end position="30"/>
    </location>
</feature>
<dbReference type="AlphaFoldDB" id="A0A9W6X4R1"/>
<proteinExistence type="predicted"/>
<evidence type="ECO:0000256" key="1">
    <source>
        <dbReference type="SAM" id="MobiDB-lite"/>
    </source>
</evidence>
<dbReference type="EMBL" id="BSXT01000631">
    <property type="protein sequence ID" value="GMF31419.1"/>
    <property type="molecule type" value="Genomic_DNA"/>
</dbReference>
<feature type="compositionally biased region" description="Polar residues" evidence="1">
    <location>
        <begin position="37"/>
        <end position="49"/>
    </location>
</feature>
<feature type="region of interest" description="Disordered" evidence="1">
    <location>
        <begin position="140"/>
        <end position="159"/>
    </location>
</feature>
<evidence type="ECO:0000313" key="2">
    <source>
        <dbReference type="EMBL" id="GMF31419.1"/>
    </source>
</evidence>
<gene>
    <name evidence="2" type="ORF">Pfra01_000720800</name>
</gene>
<accession>A0A9W6X4R1</accession>
<feature type="region of interest" description="Disordered" evidence="1">
    <location>
        <begin position="1"/>
        <end position="64"/>
    </location>
</feature>
<dbReference type="OrthoDB" id="114715at2759"/>
<comment type="caution">
    <text evidence="2">The sequence shown here is derived from an EMBL/GenBank/DDBJ whole genome shotgun (WGS) entry which is preliminary data.</text>
</comment>
<reference evidence="2" key="1">
    <citation type="submission" date="2023-04" db="EMBL/GenBank/DDBJ databases">
        <title>Phytophthora fragariaefolia NBRC 109709.</title>
        <authorList>
            <person name="Ichikawa N."/>
            <person name="Sato H."/>
            <person name="Tonouchi N."/>
        </authorList>
    </citation>
    <scope>NUCLEOTIDE SEQUENCE</scope>
    <source>
        <strain evidence="2">NBRC 109709</strain>
    </source>
</reference>
<sequence length="254" mass="26354">MARKIHQRALDITSRHADRASERAWSDAHLRSAPAAASTTAVQGGSSERGSAPGTGSDVLRVSSPSAAEASLPFAGHGTAAFGLGSASTSRLPSVPTWTTTPAYGGATPATALWSTSLMRTDIAAYGGYALQDMATPKDHKGAVSSTPVQPPVTNAPTPATGTAAATYRYSGMPSHTKNAVRMIQPFYSENATVDETRAFWDAFERATVGLDESLRSVRSVSVSRASLVKSGGCTRGSRTSRHCEYVSTTGSSA</sequence>
<keyword evidence="3" id="KW-1185">Reference proteome</keyword>